<evidence type="ECO:0000313" key="2">
    <source>
        <dbReference type="EMBL" id="TNN45983.1"/>
    </source>
</evidence>
<name>A0A4Z2FZ59_9TELE</name>
<dbReference type="AlphaFoldDB" id="A0A4Z2FZ59"/>
<keyword evidence="3" id="KW-1185">Reference proteome</keyword>
<evidence type="ECO:0000313" key="3">
    <source>
        <dbReference type="Proteomes" id="UP000314294"/>
    </source>
</evidence>
<gene>
    <name evidence="2" type="ORF">EYF80_043792</name>
</gene>
<protein>
    <submittedName>
        <fullName evidence="2">Uncharacterized protein</fullName>
    </submittedName>
</protein>
<accession>A0A4Z2FZ59</accession>
<feature type="compositionally biased region" description="Polar residues" evidence="1">
    <location>
        <begin position="76"/>
        <end position="93"/>
    </location>
</feature>
<sequence length="119" mass="12892">MMWLPALKRGSGLGLTWYLEGTDVSSCSLPLKHHRRRRGGGCLPPQAVVSKGLADDAFKDIPTSESRFLFPLQKQAEAQESGTPSGNQITSDDSAFGCPNVPECTTYSSIKFSLESKDV</sequence>
<proteinExistence type="predicted"/>
<evidence type="ECO:0000256" key="1">
    <source>
        <dbReference type="SAM" id="MobiDB-lite"/>
    </source>
</evidence>
<dbReference type="EMBL" id="SRLO01000814">
    <property type="protein sequence ID" value="TNN45983.1"/>
    <property type="molecule type" value="Genomic_DNA"/>
</dbReference>
<comment type="caution">
    <text evidence="2">The sequence shown here is derived from an EMBL/GenBank/DDBJ whole genome shotgun (WGS) entry which is preliminary data.</text>
</comment>
<reference evidence="2 3" key="1">
    <citation type="submission" date="2019-03" db="EMBL/GenBank/DDBJ databases">
        <title>First draft genome of Liparis tanakae, snailfish: a comprehensive survey of snailfish specific genes.</title>
        <authorList>
            <person name="Kim W."/>
            <person name="Song I."/>
            <person name="Jeong J.-H."/>
            <person name="Kim D."/>
            <person name="Kim S."/>
            <person name="Ryu S."/>
            <person name="Song J.Y."/>
            <person name="Lee S.K."/>
        </authorList>
    </citation>
    <scope>NUCLEOTIDE SEQUENCE [LARGE SCALE GENOMIC DNA]</scope>
    <source>
        <tissue evidence="2">Muscle</tissue>
    </source>
</reference>
<organism evidence="2 3">
    <name type="scientific">Liparis tanakae</name>
    <name type="common">Tanaka's snailfish</name>
    <dbReference type="NCBI Taxonomy" id="230148"/>
    <lineage>
        <taxon>Eukaryota</taxon>
        <taxon>Metazoa</taxon>
        <taxon>Chordata</taxon>
        <taxon>Craniata</taxon>
        <taxon>Vertebrata</taxon>
        <taxon>Euteleostomi</taxon>
        <taxon>Actinopterygii</taxon>
        <taxon>Neopterygii</taxon>
        <taxon>Teleostei</taxon>
        <taxon>Neoteleostei</taxon>
        <taxon>Acanthomorphata</taxon>
        <taxon>Eupercaria</taxon>
        <taxon>Perciformes</taxon>
        <taxon>Cottioidei</taxon>
        <taxon>Cottales</taxon>
        <taxon>Liparidae</taxon>
        <taxon>Liparis</taxon>
    </lineage>
</organism>
<dbReference type="Proteomes" id="UP000314294">
    <property type="component" value="Unassembled WGS sequence"/>
</dbReference>
<feature type="region of interest" description="Disordered" evidence="1">
    <location>
        <begin position="75"/>
        <end position="94"/>
    </location>
</feature>